<protein>
    <recommendedName>
        <fullName evidence="3">RNase H type-1 domain-containing protein</fullName>
    </recommendedName>
</protein>
<evidence type="ECO:0000313" key="1">
    <source>
        <dbReference type="EMBL" id="KAK9012355.1"/>
    </source>
</evidence>
<evidence type="ECO:0008006" key="3">
    <source>
        <dbReference type="Google" id="ProtNLM"/>
    </source>
</evidence>
<accession>A0ABR2RHE6</accession>
<sequence>MFMEVWRDVCSSSSTSKVWYFSPFVRWHPTFIELQAVKLGMELFLVPLICFLNLVEEFASIISSQSFLPHWIPRSCNFVTDSLAKAGIG</sequence>
<dbReference type="Proteomes" id="UP001396334">
    <property type="component" value="Unassembled WGS sequence"/>
</dbReference>
<comment type="caution">
    <text evidence="1">The sequence shown here is derived from an EMBL/GenBank/DDBJ whole genome shotgun (WGS) entry which is preliminary data.</text>
</comment>
<name>A0ABR2RHE6_9ROSI</name>
<reference evidence="1 2" key="1">
    <citation type="journal article" date="2024" name="G3 (Bethesda)">
        <title>Genome assembly of Hibiscus sabdariffa L. provides insights into metabolisms of medicinal natural products.</title>
        <authorList>
            <person name="Kim T."/>
        </authorList>
    </citation>
    <scope>NUCLEOTIDE SEQUENCE [LARGE SCALE GENOMIC DNA]</scope>
    <source>
        <strain evidence="1">TK-2024</strain>
        <tissue evidence="1">Old leaves</tissue>
    </source>
</reference>
<keyword evidence="2" id="KW-1185">Reference proteome</keyword>
<proteinExistence type="predicted"/>
<dbReference type="EMBL" id="JBBPBN010000022">
    <property type="protein sequence ID" value="KAK9012355.1"/>
    <property type="molecule type" value="Genomic_DNA"/>
</dbReference>
<evidence type="ECO:0000313" key="2">
    <source>
        <dbReference type="Proteomes" id="UP001396334"/>
    </source>
</evidence>
<organism evidence="1 2">
    <name type="scientific">Hibiscus sabdariffa</name>
    <name type="common">roselle</name>
    <dbReference type="NCBI Taxonomy" id="183260"/>
    <lineage>
        <taxon>Eukaryota</taxon>
        <taxon>Viridiplantae</taxon>
        <taxon>Streptophyta</taxon>
        <taxon>Embryophyta</taxon>
        <taxon>Tracheophyta</taxon>
        <taxon>Spermatophyta</taxon>
        <taxon>Magnoliopsida</taxon>
        <taxon>eudicotyledons</taxon>
        <taxon>Gunneridae</taxon>
        <taxon>Pentapetalae</taxon>
        <taxon>rosids</taxon>
        <taxon>malvids</taxon>
        <taxon>Malvales</taxon>
        <taxon>Malvaceae</taxon>
        <taxon>Malvoideae</taxon>
        <taxon>Hibiscus</taxon>
    </lineage>
</organism>
<gene>
    <name evidence="1" type="ORF">V6N11_040412</name>
</gene>